<evidence type="ECO:0008006" key="4">
    <source>
        <dbReference type="Google" id="ProtNLM"/>
    </source>
</evidence>
<sequence length="77" mass="8139">MSHEFSADDVSKPVLTSDDEAVGEIDDVVDGEAHLSADTDAPDEVRQGLGVDEKGTAVLESHRVVGVTDDGVKLNEF</sequence>
<evidence type="ECO:0000313" key="2">
    <source>
        <dbReference type="EMBL" id="MFC6725357.1"/>
    </source>
</evidence>
<feature type="compositionally biased region" description="Basic and acidic residues" evidence="1">
    <location>
        <begin position="1"/>
        <end position="11"/>
    </location>
</feature>
<keyword evidence="3" id="KW-1185">Reference proteome</keyword>
<reference evidence="2 3" key="1">
    <citation type="journal article" date="2019" name="Int. J. Syst. Evol. Microbiol.">
        <title>The Global Catalogue of Microorganisms (GCM) 10K type strain sequencing project: providing services to taxonomists for standard genome sequencing and annotation.</title>
        <authorList>
            <consortium name="The Broad Institute Genomics Platform"/>
            <consortium name="The Broad Institute Genome Sequencing Center for Infectious Disease"/>
            <person name="Wu L."/>
            <person name="Ma J."/>
        </authorList>
    </citation>
    <scope>NUCLEOTIDE SEQUENCE [LARGE SCALE GENOMIC DNA]</scope>
    <source>
        <strain evidence="2 3">NBRC 111368</strain>
    </source>
</reference>
<organism evidence="2 3">
    <name type="scientific">Halobium palmae</name>
    <dbReference type="NCBI Taxonomy" id="1776492"/>
    <lineage>
        <taxon>Archaea</taxon>
        <taxon>Methanobacteriati</taxon>
        <taxon>Methanobacteriota</taxon>
        <taxon>Stenosarchaea group</taxon>
        <taxon>Halobacteria</taxon>
        <taxon>Halobacteriales</taxon>
        <taxon>Haloferacaceae</taxon>
        <taxon>Halobium</taxon>
    </lineage>
</organism>
<protein>
    <recommendedName>
        <fullName evidence="4">PRC-barrel domain containing protein</fullName>
    </recommendedName>
</protein>
<feature type="region of interest" description="Disordered" evidence="1">
    <location>
        <begin position="1"/>
        <end position="20"/>
    </location>
</feature>
<evidence type="ECO:0000313" key="3">
    <source>
        <dbReference type="Proteomes" id="UP001596328"/>
    </source>
</evidence>
<name>A0ABD5S1G7_9EURY</name>
<proteinExistence type="predicted"/>
<gene>
    <name evidence="2" type="ORF">ACFQE1_13465</name>
</gene>
<accession>A0ABD5S1G7</accession>
<evidence type="ECO:0000256" key="1">
    <source>
        <dbReference type="SAM" id="MobiDB-lite"/>
    </source>
</evidence>
<dbReference type="AlphaFoldDB" id="A0ABD5S1G7"/>
<comment type="caution">
    <text evidence="2">The sequence shown here is derived from an EMBL/GenBank/DDBJ whole genome shotgun (WGS) entry which is preliminary data.</text>
</comment>
<dbReference type="EMBL" id="JBHSWU010000489">
    <property type="protein sequence ID" value="MFC6725357.1"/>
    <property type="molecule type" value="Genomic_DNA"/>
</dbReference>
<dbReference type="Proteomes" id="UP001596328">
    <property type="component" value="Unassembled WGS sequence"/>
</dbReference>